<dbReference type="AlphaFoldDB" id="A0A0U3I6A3"/>
<dbReference type="EMBL" id="KT944070">
    <property type="protein sequence ID" value="ALU64560.1"/>
    <property type="molecule type" value="Genomic_DNA"/>
</dbReference>
<proteinExistence type="predicted"/>
<sequence>MKMTKLDNVGLVTPDAIGRGAVSFDEAAIQSVGHRPG</sequence>
<reference evidence="1" key="1">
    <citation type="submission" date="2015-10" db="EMBL/GenBank/DDBJ databases">
        <title>Comparative analysis of sym-gene organization in Rhizobium leguminosarum bv. viciae strains, isolated from different host plants and demonstrating clear differences in symbiotic specificity.</title>
        <authorList>
            <person name="Chirak E.R."/>
            <person name="Kimeklis A.K."/>
            <person name="Andronov E.E."/>
        </authorList>
    </citation>
    <scope>NUCLEOTIDE SEQUENCE</scope>
    <source>
        <strain evidence="1">Vaf12</strain>
    </source>
</reference>
<organism evidence="1">
    <name type="scientific">Rhizobium leguminosarum bv. viciae</name>
    <dbReference type="NCBI Taxonomy" id="387"/>
    <lineage>
        <taxon>Bacteria</taxon>
        <taxon>Pseudomonadati</taxon>
        <taxon>Pseudomonadota</taxon>
        <taxon>Alphaproteobacteria</taxon>
        <taxon>Hyphomicrobiales</taxon>
        <taxon>Rhizobiaceae</taxon>
        <taxon>Rhizobium/Agrobacterium group</taxon>
        <taxon>Rhizobium</taxon>
    </lineage>
</organism>
<accession>A0A0U3I6A3</accession>
<evidence type="ECO:0000313" key="1">
    <source>
        <dbReference type="EMBL" id="ALU64560.1"/>
    </source>
</evidence>
<protein>
    <submittedName>
        <fullName evidence="1">Uncharacterized protein</fullName>
    </submittedName>
</protein>
<name>A0A0U3I6A3_RHILV</name>